<evidence type="ECO:0000313" key="3">
    <source>
        <dbReference type="Proteomes" id="UP000052943"/>
    </source>
</evidence>
<feature type="transmembrane region" description="Helical" evidence="1">
    <location>
        <begin position="276"/>
        <end position="298"/>
    </location>
</feature>
<keyword evidence="1" id="KW-0472">Membrane</keyword>
<dbReference type="EMBL" id="LNFO01001709">
    <property type="protein sequence ID" value="KUF89228.1"/>
    <property type="molecule type" value="Genomic_DNA"/>
</dbReference>
<feature type="transmembrane region" description="Helical" evidence="1">
    <location>
        <begin position="538"/>
        <end position="559"/>
    </location>
</feature>
<dbReference type="AlphaFoldDB" id="A0A0W8CZD8"/>
<accession>A0A0W8CZD8</accession>
<dbReference type="OrthoDB" id="127156at2759"/>
<feature type="transmembrane region" description="Helical" evidence="1">
    <location>
        <begin position="249"/>
        <end position="270"/>
    </location>
</feature>
<evidence type="ECO:0000313" key="2">
    <source>
        <dbReference type="EMBL" id="KUF89228.1"/>
    </source>
</evidence>
<dbReference type="Proteomes" id="UP000052943">
    <property type="component" value="Unassembled WGS sequence"/>
</dbReference>
<reference evidence="2 3" key="1">
    <citation type="submission" date="2015-11" db="EMBL/GenBank/DDBJ databases">
        <title>Genomes and virulence difference between two physiological races of Phytophthora nicotianae.</title>
        <authorList>
            <person name="Liu H."/>
            <person name="Ma X."/>
            <person name="Yu H."/>
            <person name="Fang D."/>
            <person name="Li Y."/>
            <person name="Wang X."/>
            <person name="Wang W."/>
            <person name="Dong Y."/>
            <person name="Xiao B."/>
        </authorList>
    </citation>
    <scope>NUCLEOTIDE SEQUENCE [LARGE SCALE GENOMIC DNA]</scope>
    <source>
        <strain evidence="3">race 0</strain>
    </source>
</reference>
<name>A0A0W8CZD8_PHYNI</name>
<feature type="transmembrane region" description="Helical" evidence="1">
    <location>
        <begin position="97"/>
        <end position="117"/>
    </location>
</feature>
<feature type="transmembrane region" description="Helical" evidence="1">
    <location>
        <begin position="498"/>
        <end position="518"/>
    </location>
</feature>
<keyword evidence="1" id="KW-1133">Transmembrane helix</keyword>
<sequence>MPAIAPSSLDGRVPDHVIGCTTRVLRRISQFAGRLPGQDSVSKMNEFQRFRLETPSWKVALILLVTPLPWLLLNVLLELIPLNDPATGFWGSGYYQLRMFFISIFSSIAPAAQKLDCVPGFPVRSVRALTIYGLFQGCICIGTNMIISLASGVFPVPFSQFTVIIPMVISGRLVFFRKLPDDPQFHALSDKVNQWLGMESLPILVYPVFTAVFMMLSPSQQFWMSLLLPLLKLTIRSALWYVARYDDDLVGVITCCVGHLYHVLFTATILQNAKSVETLAVVVLFNTVQMLFNCRCIFADSNNIYQARVKSHALEVEKSTFSVRDNLQTALEYAQEIRIAQNLHWRTPSLLLSTYTGYRNAEFMEKNHETLRSATLFNAAFVHNDPKNAKNAAVRGPHSNIGEPKIVTVRKASATTIPTRMPRILPWADSSKLTRKTSGQVIQLKSRSCSLSSPRSHSEPSTWTNAEKEEARLVRHESVIHKVASAIHQSELILLRSYVTICMTLFYVIYLQVVFRLRNRHYFATLLYLTTLEAVNQTVQRLLLICAVEVVFLGIYLLLIQRRLGISGLYQLAFVLWSQRVLVQSKLYVTTIILGFPLTHNGNDSILRFNSVH</sequence>
<feature type="transmembrane region" description="Helical" evidence="1">
    <location>
        <begin position="129"/>
        <end position="150"/>
    </location>
</feature>
<evidence type="ECO:0000256" key="1">
    <source>
        <dbReference type="SAM" id="Phobius"/>
    </source>
</evidence>
<feature type="transmembrane region" description="Helical" evidence="1">
    <location>
        <begin position="222"/>
        <end position="242"/>
    </location>
</feature>
<protein>
    <submittedName>
        <fullName evidence="2">Uncharacterized protein</fullName>
    </submittedName>
</protein>
<feature type="transmembrane region" description="Helical" evidence="1">
    <location>
        <begin position="156"/>
        <end position="175"/>
    </location>
</feature>
<feature type="transmembrane region" description="Helical" evidence="1">
    <location>
        <begin position="196"/>
        <end position="216"/>
    </location>
</feature>
<comment type="caution">
    <text evidence="2">The sequence shown here is derived from an EMBL/GenBank/DDBJ whole genome shotgun (WGS) entry which is preliminary data.</text>
</comment>
<proteinExistence type="predicted"/>
<feature type="transmembrane region" description="Helical" evidence="1">
    <location>
        <begin position="59"/>
        <end position="77"/>
    </location>
</feature>
<gene>
    <name evidence="2" type="ORF">AM587_10008689</name>
</gene>
<keyword evidence="1" id="KW-0812">Transmembrane</keyword>
<organism evidence="2 3">
    <name type="scientific">Phytophthora nicotianae</name>
    <name type="common">Potato buckeye rot agent</name>
    <name type="synonym">Phytophthora parasitica</name>
    <dbReference type="NCBI Taxonomy" id="4792"/>
    <lineage>
        <taxon>Eukaryota</taxon>
        <taxon>Sar</taxon>
        <taxon>Stramenopiles</taxon>
        <taxon>Oomycota</taxon>
        <taxon>Peronosporomycetes</taxon>
        <taxon>Peronosporales</taxon>
        <taxon>Peronosporaceae</taxon>
        <taxon>Phytophthora</taxon>
    </lineage>
</organism>